<name>A0ABU6PNZ9_9BACL</name>
<reference evidence="2 3" key="1">
    <citation type="submission" date="2023-03" db="EMBL/GenBank/DDBJ databases">
        <title>Bacillus Genome Sequencing.</title>
        <authorList>
            <person name="Dunlap C."/>
        </authorList>
    </citation>
    <scope>NUCLEOTIDE SEQUENCE [LARGE SCALE GENOMIC DNA]</scope>
    <source>
        <strain evidence="2 3">NRS-52</strain>
    </source>
</reference>
<evidence type="ECO:0000313" key="2">
    <source>
        <dbReference type="EMBL" id="MED5016590.1"/>
    </source>
</evidence>
<dbReference type="EMBL" id="JARTLD010000009">
    <property type="protein sequence ID" value="MED5016590.1"/>
    <property type="molecule type" value="Genomic_DNA"/>
</dbReference>
<proteinExistence type="predicted"/>
<feature type="region of interest" description="Disordered" evidence="1">
    <location>
        <begin position="1"/>
        <end position="58"/>
    </location>
</feature>
<sequence>MNEEKNFAEHDNKQDQTAVTSHPTGSKEKDTEFGEELGSSEEFRSAFKNPITGEERLY</sequence>
<evidence type="ECO:0000313" key="3">
    <source>
        <dbReference type="Proteomes" id="UP001343257"/>
    </source>
</evidence>
<gene>
    <name evidence="2" type="ORF">P9847_04635</name>
</gene>
<feature type="compositionally biased region" description="Basic and acidic residues" evidence="1">
    <location>
        <begin position="1"/>
        <end position="14"/>
    </location>
</feature>
<protein>
    <submittedName>
        <fullName evidence="2">Uncharacterized protein</fullName>
    </submittedName>
</protein>
<keyword evidence="3" id="KW-1185">Reference proteome</keyword>
<comment type="caution">
    <text evidence="2">The sequence shown here is derived from an EMBL/GenBank/DDBJ whole genome shotgun (WGS) entry which is preliminary data.</text>
</comment>
<feature type="compositionally biased region" description="Polar residues" evidence="1">
    <location>
        <begin position="15"/>
        <end position="24"/>
    </location>
</feature>
<evidence type="ECO:0000256" key="1">
    <source>
        <dbReference type="SAM" id="MobiDB-lite"/>
    </source>
</evidence>
<dbReference type="Proteomes" id="UP001343257">
    <property type="component" value="Unassembled WGS sequence"/>
</dbReference>
<organism evidence="2 3">
    <name type="scientific">Paenibacillus chibensis</name>
    <dbReference type="NCBI Taxonomy" id="59846"/>
    <lineage>
        <taxon>Bacteria</taxon>
        <taxon>Bacillati</taxon>
        <taxon>Bacillota</taxon>
        <taxon>Bacilli</taxon>
        <taxon>Bacillales</taxon>
        <taxon>Paenibacillaceae</taxon>
        <taxon>Paenibacillus</taxon>
    </lineage>
</organism>
<accession>A0ABU6PNZ9</accession>
<dbReference type="RefSeq" id="WP_328275785.1">
    <property type="nucleotide sequence ID" value="NZ_JARTLD010000009.1"/>
</dbReference>